<dbReference type="PRINTS" id="PR01490">
    <property type="entry name" value="RTXTOXIND"/>
</dbReference>
<dbReference type="AlphaFoldDB" id="A0A1Z4N6C9"/>
<dbReference type="EMBL" id="AP018248">
    <property type="protein sequence ID" value="BAZ01276.1"/>
    <property type="molecule type" value="Genomic_DNA"/>
</dbReference>
<dbReference type="InterPro" id="IPR050739">
    <property type="entry name" value="MFP"/>
</dbReference>
<dbReference type="Gene3D" id="2.40.50.100">
    <property type="match status" value="1"/>
</dbReference>
<dbReference type="KEGG" id="ttq:NIES37_52750"/>
<reference evidence="3 4" key="1">
    <citation type="submission" date="2017-06" db="EMBL/GenBank/DDBJ databases">
        <title>Genome sequencing of cyanobaciteial culture collection at National Institute for Environmental Studies (NIES).</title>
        <authorList>
            <person name="Hirose Y."/>
            <person name="Shimura Y."/>
            <person name="Fujisawa T."/>
            <person name="Nakamura Y."/>
            <person name="Kawachi M."/>
        </authorList>
    </citation>
    <scope>NUCLEOTIDE SEQUENCE [LARGE SCALE GENOMIC DNA]</scope>
    <source>
        <strain evidence="3 4">NIES-37</strain>
    </source>
</reference>
<gene>
    <name evidence="3" type="ORF">NIES37_52750</name>
</gene>
<evidence type="ECO:0000313" key="4">
    <source>
        <dbReference type="Proteomes" id="UP000218785"/>
    </source>
</evidence>
<protein>
    <submittedName>
        <fullName evidence="3">HlyD family secretion protein</fullName>
    </submittedName>
</protein>
<feature type="coiled-coil region" evidence="1">
    <location>
        <begin position="264"/>
        <end position="366"/>
    </location>
</feature>
<dbReference type="PANTHER" id="PTHR30386">
    <property type="entry name" value="MEMBRANE FUSION SUBUNIT OF EMRAB-TOLC MULTIDRUG EFFLUX PUMP"/>
    <property type="match status" value="1"/>
</dbReference>
<evidence type="ECO:0000259" key="2">
    <source>
        <dbReference type="Pfam" id="PF26002"/>
    </source>
</evidence>
<dbReference type="InterPro" id="IPR058982">
    <property type="entry name" value="Beta-barrel_AprE"/>
</dbReference>
<dbReference type="Gene3D" id="2.40.30.170">
    <property type="match status" value="1"/>
</dbReference>
<feature type="domain" description="AprE-like beta-barrel" evidence="2">
    <location>
        <begin position="402"/>
        <end position="491"/>
    </location>
</feature>
<sequence>MPLAPFPMTMTNNKTSMKYSLVASATQARQTKERFAKPDEQLSYELGKAVQELPPLYTRLLAGTVSLIVFGAIAWAHFSEIDEVAIASGELIASTQVRPLTSLGGGTIIKIKVREGDRVNKDQVLIQRDPDLQQSDVNRLAKSTQLIQEDLQRLDAERVGVKSTGTKIQDELLNSRLVNFQARQATAEAEANRQQAIMAQAKVRLNRLQENLVNAKTSLANAKTNLINAKTISLKTENNLAIAQKREQSLRTLMTPGAVPRVDYLEAQERLNRATTEITRAKDEVTNAQNKIIEAQDRVTSLEKDIAAQAQEIRQAEEAYQAARNQAQRLASERQSEILSQINKRKEELTNVAGQLEQAKKQEDDETIKAPFAGTIYKIKATKGPVQVGEELLSILPEGEEMLLEVKVLNRDIGFIREGMKAKVKMATFPFQEFGVIEGEVVQVSPNAVTDEKLGLVFPTRIKLNKHSITVRGQEVAFTPGMAANGEIVTRKKSVLTFIMEPVTRRFSEAFSVR</sequence>
<dbReference type="Proteomes" id="UP000218785">
    <property type="component" value="Chromosome"/>
</dbReference>
<proteinExistence type="predicted"/>
<dbReference type="Pfam" id="PF26002">
    <property type="entry name" value="Beta-barrel_AprE"/>
    <property type="match status" value="1"/>
</dbReference>
<dbReference type="GO" id="GO:0016020">
    <property type="term" value="C:membrane"/>
    <property type="evidence" value="ECO:0007669"/>
    <property type="project" value="UniProtKB-SubCell"/>
</dbReference>
<keyword evidence="1" id="KW-0175">Coiled coil</keyword>
<keyword evidence="4" id="KW-1185">Reference proteome</keyword>
<evidence type="ECO:0000313" key="3">
    <source>
        <dbReference type="EMBL" id="BAZ01276.1"/>
    </source>
</evidence>
<name>A0A1Z4N6C9_9CYAN</name>
<evidence type="ECO:0000256" key="1">
    <source>
        <dbReference type="SAM" id="Coils"/>
    </source>
</evidence>
<accession>A0A1Z4N6C9</accession>
<dbReference type="PANTHER" id="PTHR30386:SF27">
    <property type="entry name" value="MEMBRANE FUSION PROTEIN (MFP) FAMILY PROTEIN"/>
    <property type="match status" value="1"/>
</dbReference>
<organism evidence="3 4">
    <name type="scientific">Tolypothrix tenuis PCC 7101</name>
    <dbReference type="NCBI Taxonomy" id="231146"/>
    <lineage>
        <taxon>Bacteria</taxon>
        <taxon>Bacillati</taxon>
        <taxon>Cyanobacteriota</taxon>
        <taxon>Cyanophyceae</taxon>
        <taxon>Nostocales</taxon>
        <taxon>Tolypothrichaceae</taxon>
        <taxon>Tolypothrix</taxon>
    </lineage>
</organism>
<feature type="coiled-coil region" evidence="1">
    <location>
        <begin position="191"/>
        <end position="225"/>
    </location>
</feature>